<proteinExistence type="predicted"/>
<sequence>MKHTTRLIILYFAGAGLVGHLMLFTLYIAKPEIVKKGYTLATDKIKKHIPFLSQLSGHHILVEKTLEEEIAENFPTWSFINNPELPLLGIQINDQLYSSLKEAAQALKDGDTLIIGEGLYQEPLVIKANNITVIGNGHVILESTEAEGKGAIITKGSNTRIVNIECRNIQVRDKNGSCVRHEGINLTLQNVYFHNSEQGLLTGSKPGIVEINDSRFEQLGKNGQAHGVYIGGGQLKINNSLFIAAKSEGHEIKSRAELTQINNSIIASFSSLDSRLIDIPDGGVLEIKNSVLEQGPTSENGDMIGYALEKSRHSINKIQLINNIFILERNAGNTLLHQKNSLTDTDIRNNIIIASQQPELSGFNLFFKTREEAGLEPYPLLPQKISTKE</sequence>
<evidence type="ECO:0008006" key="4">
    <source>
        <dbReference type="Google" id="ProtNLM"/>
    </source>
</evidence>
<reference evidence="3" key="1">
    <citation type="submission" date="2017-01" db="EMBL/GenBank/DDBJ databases">
        <authorList>
            <person name="Varghese N."/>
            <person name="Submissions S."/>
        </authorList>
    </citation>
    <scope>NUCLEOTIDE SEQUENCE [LARGE SCALE GENOMIC DNA]</scope>
    <source>
        <strain evidence="3">DSM 22306</strain>
    </source>
</reference>
<keyword evidence="1" id="KW-1133">Transmembrane helix</keyword>
<evidence type="ECO:0000313" key="2">
    <source>
        <dbReference type="EMBL" id="SIS47823.1"/>
    </source>
</evidence>
<dbReference type="InterPro" id="IPR012334">
    <property type="entry name" value="Pectin_lyas_fold"/>
</dbReference>
<organism evidence="2 3">
    <name type="scientific">Neptunomonas antarctica</name>
    <dbReference type="NCBI Taxonomy" id="619304"/>
    <lineage>
        <taxon>Bacteria</taxon>
        <taxon>Pseudomonadati</taxon>
        <taxon>Pseudomonadota</taxon>
        <taxon>Gammaproteobacteria</taxon>
        <taxon>Oceanospirillales</taxon>
        <taxon>Oceanospirillaceae</taxon>
        <taxon>Neptunomonas</taxon>
    </lineage>
</organism>
<name>A0A1N7JEN7_9GAMM</name>
<keyword evidence="1" id="KW-0812">Transmembrane</keyword>
<dbReference type="AlphaFoldDB" id="A0A1N7JEN7"/>
<evidence type="ECO:0000313" key="3">
    <source>
        <dbReference type="Proteomes" id="UP000185999"/>
    </source>
</evidence>
<dbReference type="SUPFAM" id="SSF51126">
    <property type="entry name" value="Pectin lyase-like"/>
    <property type="match status" value="1"/>
</dbReference>
<evidence type="ECO:0000256" key="1">
    <source>
        <dbReference type="SAM" id="Phobius"/>
    </source>
</evidence>
<feature type="transmembrane region" description="Helical" evidence="1">
    <location>
        <begin position="7"/>
        <end position="29"/>
    </location>
</feature>
<dbReference type="Proteomes" id="UP000185999">
    <property type="component" value="Unassembled WGS sequence"/>
</dbReference>
<protein>
    <recommendedName>
        <fullName evidence="4">Right handed beta helix region</fullName>
    </recommendedName>
</protein>
<dbReference type="EMBL" id="FTOE01000001">
    <property type="protein sequence ID" value="SIS47823.1"/>
    <property type="molecule type" value="Genomic_DNA"/>
</dbReference>
<dbReference type="InterPro" id="IPR011050">
    <property type="entry name" value="Pectin_lyase_fold/virulence"/>
</dbReference>
<accession>A0A1N7JEN7</accession>
<keyword evidence="3" id="KW-1185">Reference proteome</keyword>
<dbReference type="Gene3D" id="2.160.20.10">
    <property type="entry name" value="Single-stranded right-handed beta-helix, Pectin lyase-like"/>
    <property type="match status" value="1"/>
</dbReference>
<dbReference type="STRING" id="619304.SAMN05421760_1011041"/>
<gene>
    <name evidence="2" type="ORF">SAMN05421760_1011041</name>
</gene>
<keyword evidence="1" id="KW-0472">Membrane</keyword>